<evidence type="ECO:0000313" key="1">
    <source>
        <dbReference type="Proteomes" id="UP000095287"/>
    </source>
</evidence>
<sequence>MDGRRKKGCNLVLMYDLDAHQKLVCRKVRRSVLALRGSFALISYFDSLFRIHLYHKLKKSQEEVRRKWTYENGEVTW</sequence>
<reference evidence="2" key="1">
    <citation type="submission" date="2016-11" db="UniProtKB">
        <authorList>
            <consortium name="WormBaseParasite"/>
        </authorList>
    </citation>
    <scope>IDENTIFICATION</scope>
</reference>
<dbReference type="WBParaSite" id="L893_g31183.t1">
    <property type="protein sequence ID" value="L893_g31183.t1"/>
    <property type="gene ID" value="L893_g31183"/>
</dbReference>
<name>A0A1I7ZZ07_9BILA</name>
<dbReference type="Proteomes" id="UP000095287">
    <property type="component" value="Unplaced"/>
</dbReference>
<organism evidence="1 2">
    <name type="scientific">Steinernema glaseri</name>
    <dbReference type="NCBI Taxonomy" id="37863"/>
    <lineage>
        <taxon>Eukaryota</taxon>
        <taxon>Metazoa</taxon>
        <taxon>Ecdysozoa</taxon>
        <taxon>Nematoda</taxon>
        <taxon>Chromadorea</taxon>
        <taxon>Rhabditida</taxon>
        <taxon>Tylenchina</taxon>
        <taxon>Panagrolaimomorpha</taxon>
        <taxon>Strongyloidoidea</taxon>
        <taxon>Steinernematidae</taxon>
        <taxon>Steinernema</taxon>
    </lineage>
</organism>
<proteinExistence type="predicted"/>
<keyword evidence="1" id="KW-1185">Reference proteome</keyword>
<dbReference type="AlphaFoldDB" id="A0A1I7ZZ07"/>
<protein>
    <submittedName>
        <fullName evidence="2">CRISPR-associated endonuclease Cas2</fullName>
    </submittedName>
</protein>
<accession>A0A1I7ZZ07</accession>
<evidence type="ECO:0000313" key="2">
    <source>
        <dbReference type="WBParaSite" id="L893_g31183.t1"/>
    </source>
</evidence>